<keyword evidence="2 5" id="KW-0808">Transferase</keyword>
<evidence type="ECO:0000256" key="1">
    <source>
        <dbReference type="ARBA" id="ARBA00022676"/>
    </source>
</evidence>
<dbReference type="Pfam" id="PF13439">
    <property type="entry name" value="Glyco_transf_4"/>
    <property type="match status" value="1"/>
</dbReference>
<dbReference type="OrthoDB" id="5240531at2"/>
<gene>
    <name evidence="5" type="ORF">JD78_00983</name>
</gene>
<keyword evidence="1 5" id="KW-0328">Glycosyltransferase</keyword>
<dbReference type="AlphaFoldDB" id="A0A562IN73"/>
<dbReference type="GO" id="GO:1901137">
    <property type="term" value="P:carbohydrate derivative biosynthetic process"/>
    <property type="evidence" value="ECO:0007669"/>
    <property type="project" value="UniProtKB-ARBA"/>
</dbReference>
<comment type="caution">
    <text evidence="5">The sequence shown here is derived from an EMBL/GenBank/DDBJ whole genome shotgun (WGS) entry which is preliminary data.</text>
</comment>
<dbReference type="CDD" id="cd03801">
    <property type="entry name" value="GT4_PimA-like"/>
    <property type="match status" value="1"/>
</dbReference>
<dbReference type="Proteomes" id="UP000321490">
    <property type="component" value="Unassembled WGS sequence"/>
</dbReference>
<dbReference type="InterPro" id="IPR050194">
    <property type="entry name" value="Glycosyltransferase_grp1"/>
</dbReference>
<dbReference type="PANTHER" id="PTHR45947">
    <property type="entry name" value="SULFOQUINOVOSYL TRANSFERASE SQD2"/>
    <property type="match status" value="1"/>
</dbReference>
<dbReference type="InterPro" id="IPR028098">
    <property type="entry name" value="Glyco_trans_4-like_N"/>
</dbReference>
<dbReference type="GO" id="GO:0016757">
    <property type="term" value="F:glycosyltransferase activity"/>
    <property type="evidence" value="ECO:0007669"/>
    <property type="project" value="UniProtKB-KW"/>
</dbReference>
<keyword evidence="6" id="KW-1185">Reference proteome</keyword>
<evidence type="ECO:0000313" key="6">
    <source>
        <dbReference type="Proteomes" id="UP000321490"/>
    </source>
</evidence>
<reference evidence="5 6" key="1">
    <citation type="submission" date="2019-07" db="EMBL/GenBank/DDBJ databases">
        <title>R&amp;d 2014.</title>
        <authorList>
            <person name="Klenk H.-P."/>
        </authorList>
    </citation>
    <scope>NUCLEOTIDE SEQUENCE [LARGE SCALE GENOMIC DNA]</scope>
    <source>
        <strain evidence="5 6">DSM 45764</strain>
    </source>
</reference>
<sequence>MRIGLVCPYQWDVPGGVQYHVRDLADTLRALGHHVEVLTPAEHEENLPAEHVTWAGRAVPIPYNGSMASVQFGLVSAARARRWLREGAFDVVHVHEPASVSLSLLVCIIAQGPIVATFHAATTRSKVLAALGPWARPWLEKVNGRIAVSDFARRVQVEHLGGDAVVIPNGVHVPAFAEGPSLPGHQRGTGGPTIGFLGRYDEPRKGLPVLLQAMRTVVAAHPGAQLLIAGRGDPDELAELVGEELRPHVTLLGEVDEPAKAAFLRSVDVYCAPNLLGESFGVILLEAMAAGAPVVASDLDAFARVLDDGAAGVLVRRGDAAALAAALTGLLADPARRAELADAGRRVVAGYDWSVVAQRILAVYETVALPGGAPVTASTRDDAALLGEVPGSPGARAAPPGPFRRRVRR</sequence>
<dbReference type="SUPFAM" id="SSF53756">
    <property type="entry name" value="UDP-Glycosyltransferase/glycogen phosphorylase"/>
    <property type="match status" value="1"/>
</dbReference>
<evidence type="ECO:0000256" key="2">
    <source>
        <dbReference type="ARBA" id="ARBA00022679"/>
    </source>
</evidence>
<dbReference type="Gene3D" id="3.40.50.2000">
    <property type="entry name" value="Glycogen Phosphorylase B"/>
    <property type="match status" value="2"/>
</dbReference>
<organism evidence="5 6">
    <name type="scientific">Modestobacter roseus</name>
    <dbReference type="NCBI Taxonomy" id="1181884"/>
    <lineage>
        <taxon>Bacteria</taxon>
        <taxon>Bacillati</taxon>
        <taxon>Actinomycetota</taxon>
        <taxon>Actinomycetes</taxon>
        <taxon>Geodermatophilales</taxon>
        <taxon>Geodermatophilaceae</taxon>
        <taxon>Modestobacter</taxon>
    </lineage>
</organism>
<feature type="domain" description="Glycosyltransferase subfamily 4-like N-terminal" evidence="4">
    <location>
        <begin position="14"/>
        <end position="172"/>
    </location>
</feature>
<feature type="region of interest" description="Disordered" evidence="3">
    <location>
        <begin position="385"/>
        <end position="409"/>
    </location>
</feature>
<name>A0A562IN73_9ACTN</name>
<proteinExistence type="predicted"/>
<dbReference type="EMBL" id="VLKF01000001">
    <property type="protein sequence ID" value="TWH72467.1"/>
    <property type="molecule type" value="Genomic_DNA"/>
</dbReference>
<protein>
    <submittedName>
        <fullName evidence="5">Phosphatidylinositol alpha-mannosyltransferase</fullName>
    </submittedName>
</protein>
<dbReference type="Pfam" id="PF13692">
    <property type="entry name" value="Glyco_trans_1_4"/>
    <property type="match status" value="1"/>
</dbReference>
<dbReference type="RefSeq" id="WP_153360705.1">
    <property type="nucleotide sequence ID" value="NZ_JABGDC010000087.1"/>
</dbReference>
<evidence type="ECO:0000313" key="5">
    <source>
        <dbReference type="EMBL" id="TWH72467.1"/>
    </source>
</evidence>
<evidence type="ECO:0000256" key="3">
    <source>
        <dbReference type="SAM" id="MobiDB-lite"/>
    </source>
</evidence>
<accession>A0A562IN73</accession>
<dbReference type="PANTHER" id="PTHR45947:SF3">
    <property type="entry name" value="SULFOQUINOVOSYL TRANSFERASE SQD2"/>
    <property type="match status" value="1"/>
</dbReference>
<evidence type="ECO:0000259" key="4">
    <source>
        <dbReference type="Pfam" id="PF13439"/>
    </source>
</evidence>